<dbReference type="GO" id="GO:0004993">
    <property type="term" value="F:G protein-coupled serotonin receptor activity"/>
    <property type="evidence" value="ECO:0007669"/>
    <property type="project" value="InterPro"/>
</dbReference>
<evidence type="ECO:0000259" key="22">
    <source>
        <dbReference type="PROSITE" id="PS50262"/>
    </source>
</evidence>
<reference evidence="23 24" key="1">
    <citation type="submission" date="2015-08" db="EMBL/GenBank/DDBJ databases">
        <title>The genome of the Asian arowana (Scleropages formosus).</title>
        <authorList>
            <person name="Tan M.H."/>
            <person name="Gan H.M."/>
            <person name="Croft L.J."/>
            <person name="Austin C.M."/>
        </authorList>
    </citation>
    <scope>NUCLEOTIDE SEQUENCE [LARGE SCALE GENOMIC DNA]</scope>
    <source>
        <strain evidence="23">Aro1</strain>
    </source>
</reference>
<evidence type="ECO:0000256" key="14">
    <source>
        <dbReference type="ARBA" id="ARBA00023180"/>
    </source>
</evidence>
<keyword evidence="6 19" id="KW-0812">Transmembrane</keyword>
<feature type="region of interest" description="Disordered" evidence="20">
    <location>
        <begin position="419"/>
        <end position="438"/>
    </location>
</feature>
<dbReference type="GO" id="GO:0042310">
    <property type="term" value="P:vasoconstriction"/>
    <property type="evidence" value="ECO:0007669"/>
    <property type="project" value="InterPro"/>
</dbReference>
<evidence type="ECO:0000256" key="8">
    <source>
        <dbReference type="ARBA" id="ARBA00023018"/>
    </source>
</evidence>
<feature type="compositionally biased region" description="Polar residues" evidence="20">
    <location>
        <begin position="118"/>
        <end position="131"/>
    </location>
</feature>
<dbReference type="EMBL" id="JARO02005457">
    <property type="protein sequence ID" value="KPP66754.1"/>
    <property type="molecule type" value="Genomic_DNA"/>
</dbReference>
<evidence type="ECO:0000256" key="18">
    <source>
        <dbReference type="ARBA" id="ARBA00034102"/>
    </source>
</evidence>
<feature type="region of interest" description="Disordered" evidence="20">
    <location>
        <begin position="112"/>
        <end position="131"/>
    </location>
</feature>
<dbReference type="AlphaFoldDB" id="A0A0P7V2T4"/>
<dbReference type="PANTHER" id="PTHR24247:SF31">
    <property type="entry name" value="5-HYDROXYTRYPTAMINE RECEPTOR 2B"/>
    <property type="match status" value="1"/>
</dbReference>
<gene>
    <name evidence="23" type="ORF">Z043_114712</name>
</gene>
<evidence type="ECO:0000256" key="16">
    <source>
        <dbReference type="ARBA" id="ARBA00023288"/>
    </source>
</evidence>
<evidence type="ECO:0000256" key="1">
    <source>
        <dbReference type="ARBA" id="ARBA00004651"/>
    </source>
</evidence>
<dbReference type="GO" id="GO:0007268">
    <property type="term" value="P:chemical synaptic transmission"/>
    <property type="evidence" value="ECO:0007669"/>
    <property type="project" value="TreeGrafter"/>
</dbReference>
<evidence type="ECO:0000256" key="5">
    <source>
        <dbReference type="ARBA" id="ARBA00022610"/>
    </source>
</evidence>
<keyword evidence="7 21" id="KW-1133">Transmembrane helix</keyword>
<comment type="caution">
    <text evidence="23">The sequence shown here is derived from an EMBL/GenBank/DDBJ whole genome shotgun (WGS) entry which is preliminary data.</text>
</comment>
<dbReference type="Proteomes" id="UP000034805">
    <property type="component" value="Unassembled WGS sequence"/>
</dbReference>
<keyword evidence="4" id="KW-0771">Synaptosome</keyword>
<dbReference type="PRINTS" id="PR01101">
    <property type="entry name" value="5HTRECEPTOR"/>
</dbReference>
<dbReference type="GO" id="GO:0030594">
    <property type="term" value="F:neurotransmitter receptor activity"/>
    <property type="evidence" value="ECO:0007669"/>
    <property type="project" value="TreeGrafter"/>
</dbReference>
<feature type="transmembrane region" description="Helical" evidence="21">
    <location>
        <begin position="348"/>
        <end position="374"/>
    </location>
</feature>
<dbReference type="STRING" id="113540.ENSSFOP00015070024"/>
<feature type="transmembrane region" description="Helical" evidence="21">
    <location>
        <begin position="257"/>
        <end position="279"/>
    </location>
</feature>
<dbReference type="Gene3D" id="1.20.1070.10">
    <property type="entry name" value="Rhodopsin 7-helix transmembrane proteins"/>
    <property type="match status" value="1"/>
</dbReference>
<organism evidence="23 24">
    <name type="scientific">Scleropages formosus</name>
    <name type="common">Asian bonytongue</name>
    <name type="synonym">Osteoglossum formosum</name>
    <dbReference type="NCBI Taxonomy" id="113540"/>
    <lineage>
        <taxon>Eukaryota</taxon>
        <taxon>Metazoa</taxon>
        <taxon>Chordata</taxon>
        <taxon>Craniata</taxon>
        <taxon>Vertebrata</taxon>
        <taxon>Euteleostomi</taxon>
        <taxon>Actinopterygii</taxon>
        <taxon>Neopterygii</taxon>
        <taxon>Teleostei</taxon>
        <taxon>Osteoglossocephala</taxon>
        <taxon>Osteoglossomorpha</taxon>
        <taxon>Osteoglossiformes</taxon>
        <taxon>Osteoglossidae</taxon>
        <taxon>Scleropages</taxon>
    </lineage>
</organism>
<dbReference type="GO" id="GO:0030425">
    <property type="term" value="C:dendrite"/>
    <property type="evidence" value="ECO:0007669"/>
    <property type="project" value="TreeGrafter"/>
</dbReference>
<keyword evidence="14" id="KW-0325">Glycoprotein</keyword>
<feature type="transmembrane region" description="Helical" evidence="21">
    <location>
        <begin position="464"/>
        <end position="488"/>
    </location>
</feature>
<feature type="domain" description="G-protein coupled receptors family 1 profile" evidence="22">
    <location>
        <begin position="199"/>
        <end position="519"/>
    </location>
</feature>
<dbReference type="SUPFAM" id="SSF81321">
    <property type="entry name" value="Family A G protein-coupled receptor-like"/>
    <property type="match status" value="1"/>
</dbReference>
<keyword evidence="11" id="KW-0564">Palmitate</keyword>
<dbReference type="GO" id="GO:0050795">
    <property type="term" value="P:regulation of behavior"/>
    <property type="evidence" value="ECO:0007669"/>
    <property type="project" value="InterPro"/>
</dbReference>
<dbReference type="Pfam" id="PF00001">
    <property type="entry name" value="7tm_1"/>
    <property type="match status" value="1"/>
</dbReference>
<keyword evidence="3" id="KW-1003">Cell membrane</keyword>
<evidence type="ECO:0000256" key="2">
    <source>
        <dbReference type="ARBA" id="ARBA00017581"/>
    </source>
</evidence>
<dbReference type="GO" id="GO:0006939">
    <property type="term" value="P:smooth muscle contraction"/>
    <property type="evidence" value="ECO:0007669"/>
    <property type="project" value="InterPro"/>
</dbReference>
<dbReference type="InterPro" id="IPR017452">
    <property type="entry name" value="GPCR_Rhodpsn_7TM"/>
</dbReference>
<dbReference type="GO" id="GO:0007210">
    <property type="term" value="P:serotonin receptor signaling pathway"/>
    <property type="evidence" value="ECO:0007669"/>
    <property type="project" value="TreeGrafter"/>
</dbReference>
<keyword evidence="9 19" id="KW-0297">G-protein coupled receptor</keyword>
<evidence type="ECO:0000256" key="6">
    <source>
        <dbReference type="ARBA" id="ARBA00022692"/>
    </source>
</evidence>
<dbReference type="InterPro" id="IPR000276">
    <property type="entry name" value="GPCR_Rhodpsn"/>
</dbReference>
<evidence type="ECO:0000313" key="24">
    <source>
        <dbReference type="Proteomes" id="UP000034805"/>
    </source>
</evidence>
<protein>
    <recommendedName>
        <fullName evidence="2">5-hydroxytryptamine receptor 2B</fullName>
    </recommendedName>
    <alternativeName>
        <fullName evidence="17">Serotonin receptor 2B</fullName>
    </alternativeName>
</protein>
<feature type="transmembrane region" description="Helical" evidence="21">
    <location>
        <begin position="300"/>
        <end position="320"/>
    </location>
</feature>
<feature type="transmembrane region" description="Helical" evidence="21">
    <location>
        <begin position="503"/>
        <end position="522"/>
    </location>
</feature>
<dbReference type="PROSITE" id="PS00237">
    <property type="entry name" value="G_PROTEIN_RECEP_F1_1"/>
    <property type="match status" value="1"/>
</dbReference>
<dbReference type="GO" id="GO:0007208">
    <property type="term" value="P:phospholipase C-activating serotonin receptor signaling pathway"/>
    <property type="evidence" value="ECO:0007669"/>
    <property type="project" value="TreeGrafter"/>
</dbReference>
<sequence>MFSPSKRSRLLSGNINSRSAVWKETTSQNRRRVSDLDTFIRHPSAGSANRLASVRQGKREGRKEREVTAAHEDVRSTPRQIRRGREEAVKRAAGPTLRTLNPRGRVTMLARPTERARTATSLPPASHSNMPQQGCFSPLLGGVPREPTPPPATAHNTTGLSNDSAGLLTLGTTAAVGEDSELRWASLLIIIVIVPTVGGNILVILAVSLERKLQNATNYFLMSLAVADLLVGLLVMPIALVTVLYNSGWPLPEFLCPIWLFLDVLFSTASIMHLCAISLDRYIAIKRPIQHSQYKSRARAAAKIAAVWLISIGIAISIPIRGLKNTKKTTFNDHHTCLLKPECFKDFILFGSLAAFFIPLTIMMVIYLLTIHVLQKKVYLLKFRASEHFSRSTVSTVFQMESPSVGSPTERATMLERPKGLTVQSSPSPSPSPTPSKDIHFRRLSSMGRKSMQNLSNEQRASKVLGIVFLLFVVMWCPFFITNVISAVCDSCNEQLVGQLMEVFVWVGYVSSGINPLVYTLFNKTFRDAFTRYITCNYGKVSARSPRRTLPGLSFRSSVAENSRLFVKHGVRNGIGQVDYQSPLLLRPAAMQSSTSVLLDTLLLTEDEDCRQEERVSHV</sequence>
<evidence type="ECO:0000256" key="20">
    <source>
        <dbReference type="SAM" id="MobiDB-lite"/>
    </source>
</evidence>
<evidence type="ECO:0000313" key="23">
    <source>
        <dbReference type="EMBL" id="KPP66754.1"/>
    </source>
</evidence>
<evidence type="ECO:0000256" key="9">
    <source>
        <dbReference type="ARBA" id="ARBA00023040"/>
    </source>
</evidence>
<dbReference type="GO" id="GO:0007187">
    <property type="term" value="P:G protein-coupled receptor signaling pathway, coupled to cyclic nucleotide second messenger"/>
    <property type="evidence" value="ECO:0007669"/>
    <property type="project" value="TreeGrafter"/>
</dbReference>
<dbReference type="PRINTS" id="PR00651">
    <property type="entry name" value="5HT2BRECEPTR"/>
</dbReference>
<evidence type="ECO:0000256" key="11">
    <source>
        <dbReference type="ARBA" id="ARBA00023139"/>
    </source>
</evidence>
<evidence type="ECO:0000256" key="19">
    <source>
        <dbReference type="RuleBase" id="RU000688"/>
    </source>
</evidence>
<dbReference type="PANTHER" id="PTHR24247">
    <property type="entry name" value="5-HYDROXYTRYPTAMINE RECEPTOR"/>
    <property type="match status" value="1"/>
</dbReference>
<evidence type="ECO:0000256" key="15">
    <source>
        <dbReference type="ARBA" id="ARBA00023224"/>
    </source>
</evidence>
<dbReference type="PROSITE" id="PS50262">
    <property type="entry name" value="G_PROTEIN_RECEP_F1_2"/>
    <property type="match status" value="1"/>
</dbReference>
<dbReference type="SMART" id="SM01381">
    <property type="entry name" value="7TM_GPCR_Srsx"/>
    <property type="match status" value="1"/>
</dbReference>
<keyword evidence="5" id="KW-0085">Behavior</keyword>
<keyword evidence="16" id="KW-0449">Lipoprotein</keyword>
<keyword evidence="13 19" id="KW-0675">Receptor</keyword>
<keyword evidence="12" id="KW-1015">Disulfide bond</keyword>
<evidence type="ECO:0000256" key="21">
    <source>
        <dbReference type="SAM" id="Phobius"/>
    </source>
</evidence>
<feature type="transmembrane region" description="Helical" evidence="21">
    <location>
        <begin position="184"/>
        <end position="207"/>
    </location>
</feature>
<evidence type="ECO:0000256" key="4">
    <source>
        <dbReference type="ARBA" id="ARBA00022599"/>
    </source>
</evidence>
<accession>A0A0P7V2T4</accession>
<dbReference type="GO" id="GO:0045202">
    <property type="term" value="C:synapse"/>
    <property type="evidence" value="ECO:0007669"/>
    <property type="project" value="UniProtKB-SubCell"/>
</dbReference>
<dbReference type="GO" id="GO:0007507">
    <property type="term" value="P:heart development"/>
    <property type="evidence" value="ECO:0007669"/>
    <property type="project" value="InterPro"/>
</dbReference>
<keyword evidence="8" id="KW-0770">Synapse</keyword>
<evidence type="ECO:0000256" key="7">
    <source>
        <dbReference type="ARBA" id="ARBA00022989"/>
    </source>
</evidence>
<dbReference type="InterPro" id="IPR002231">
    <property type="entry name" value="5HT_rcpt"/>
</dbReference>
<dbReference type="GO" id="GO:0051209">
    <property type="term" value="P:release of sequestered calcium ion into cytosol"/>
    <property type="evidence" value="ECO:0007669"/>
    <property type="project" value="TreeGrafter"/>
</dbReference>
<evidence type="ECO:0000256" key="12">
    <source>
        <dbReference type="ARBA" id="ARBA00023157"/>
    </source>
</evidence>
<dbReference type="GO" id="GO:0005886">
    <property type="term" value="C:plasma membrane"/>
    <property type="evidence" value="ECO:0007669"/>
    <property type="project" value="UniProtKB-SubCell"/>
</dbReference>
<keyword evidence="10 21" id="KW-0472">Membrane</keyword>
<feature type="transmembrane region" description="Helical" evidence="21">
    <location>
        <begin position="219"/>
        <end position="245"/>
    </location>
</feature>
<name>A0A0P7V2T4_SCLFO</name>
<evidence type="ECO:0000256" key="17">
    <source>
        <dbReference type="ARBA" id="ARBA00032260"/>
    </source>
</evidence>
<evidence type="ECO:0000256" key="3">
    <source>
        <dbReference type="ARBA" id="ARBA00022475"/>
    </source>
</evidence>
<comment type="subcellular location">
    <subcellularLocation>
        <location evidence="1">Cell membrane</location>
        <topology evidence="1">Multi-pass membrane protein</topology>
    </subcellularLocation>
    <subcellularLocation>
        <location evidence="18">Synapse</location>
        <location evidence="18">Synaptosome</location>
    </subcellularLocation>
</comment>
<dbReference type="PRINTS" id="PR00237">
    <property type="entry name" value="GPCRRHODOPSN"/>
</dbReference>
<proteinExistence type="inferred from homology"/>
<keyword evidence="15 19" id="KW-0807">Transducer</keyword>
<comment type="similarity">
    <text evidence="19">Belongs to the G-protein coupled receptor 1 family.</text>
</comment>
<evidence type="ECO:0000256" key="13">
    <source>
        <dbReference type="ARBA" id="ARBA00023170"/>
    </source>
</evidence>
<evidence type="ECO:0000256" key="10">
    <source>
        <dbReference type="ARBA" id="ARBA00023136"/>
    </source>
</evidence>
<dbReference type="InterPro" id="IPR000482">
    <property type="entry name" value="5HT2B_rcpt"/>
</dbReference>